<sequence length="129" mass="15271">MTPIQDKINKKYRNKYKKWCLISIQGIFHLTFNTNELTSSEKRFFETVSNITKDTIIGKVMFESIIQYKEISTDQVDSIDNNQYEFFGDRNVEFEDDFIRDQASKREVVVNNMASFLRDLNNVTSFVKD</sequence>
<evidence type="ECO:0000313" key="1">
    <source>
        <dbReference type="EMBL" id="CAG8446531.1"/>
    </source>
</evidence>
<dbReference type="Proteomes" id="UP000789860">
    <property type="component" value="Unassembled WGS sequence"/>
</dbReference>
<dbReference type="EMBL" id="CAJVPM010000534">
    <property type="protein sequence ID" value="CAG8446531.1"/>
    <property type="molecule type" value="Genomic_DNA"/>
</dbReference>
<organism evidence="1 2">
    <name type="scientific">Scutellospora calospora</name>
    <dbReference type="NCBI Taxonomy" id="85575"/>
    <lineage>
        <taxon>Eukaryota</taxon>
        <taxon>Fungi</taxon>
        <taxon>Fungi incertae sedis</taxon>
        <taxon>Mucoromycota</taxon>
        <taxon>Glomeromycotina</taxon>
        <taxon>Glomeromycetes</taxon>
        <taxon>Diversisporales</taxon>
        <taxon>Gigasporaceae</taxon>
        <taxon>Scutellospora</taxon>
    </lineage>
</organism>
<accession>A0ACA9K1L4</accession>
<comment type="caution">
    <text evidence="1">The sequence shown here is derived from an EMBL/GenBank/DDBJ whole genome shotgun (WGS) entry which is preliminary data.</text>
</comment>
<protein>
    <submittedName>
        <fullName evidence="1">7763_t:CDS:1</fullName>
    </submittedName>
</protein>
<proteinExistence type="predicted"/>
<name>A0ACA9K1L4_9GLOM</name>
<gene>
    <name evidence="1" type="ORF">SCALOS_LOCUS959</name>
</gene>
<keyword evidence="2" id="KW-1185">Reference proteome</keyword>
<reference evidence="1" key="1">
    <citation type="submission" date="2021-06" db="EMBL/GenBank/DDBJ databases">
        <authorList>
            <person name="Kallberg Y."/>
            <person name="Tangrot J."/>
            <person name="Rosling A."/>
        </authorList>
    </citation>
    <scope>NUCLEOTIDE SEQUENCE</scope>
    <source>
        <strain evidence="1">AU212A</strain>
    </source>
</reference>
<evidence type="ECO:0000313" key="2">
    <source>
        <dbReference type="Proteomes" id="UP000789860"/>
    </source>
</evidence>